<feature type="domain" description="N-acetyltransferase" evidence="1">
    <location>
        <begin position="16"/>
        <end position="168"/>
    </location>
</feature>
<dbReference type="CDD" id="cd04301">
    <property type="entry name" value="NAT_SF"/>
    <property type="match status" value="1"/>
</dbReference>
<evidence type="ECO:0000313" key="2">
    <source>
        <dbReference type="EMBL" id="MDH6213823.1"/>
    </source>
</evidence>
<dbReference type="Gene3D" id="3.40.630.30">
    <property type="match status" value="1"/>
</dbReference>
<dbReference type="InterPro" id="IPR016181">
    <property type="entry name" value="Acyl_CoA_acyltransferase"/>
</dbReference>
<comment type="caution">
    <text evidence="2">The sequence shown here is derived from an EMBL/GenBank/DDBJ whole genome shotgun (WGS) entry which is preliminary data.</text>
</comment>
<organism evidence="2 3">
    <name type="scientific">Streptomyces pseudovenezuelae</name>
    <dbReference type="NCBI Taxonomy" id="67350"/>
    <lineage>
        <taxon>Bacteria</taxon>
        <taxon>Bacillati</taxon>
        <taxon>Actinomycetota</taxon>
        <taxon>Actinomycetes</taxon>
        <taxon>Kitasatosporales</taxon>
        <taxon>Streptomycetaceae</taxon>
        <taxon>Streptomyces</taxon>
        <taxon>Streptomyces aurantiacus group</taxon>
    </lineage>
</organism>
<dbReference type="EMBL" id="JARXVH010000002">
    <property type="protein sequence ID" value="MDH6213823.1"/>
    <property type="molecule type" value="Genomic_DNA"/>
</dbReference>
<evidence type="ECO:0000259" key="1">
    <source>
        <dbReference type="PROSITE" id="PS51186"/>
    </source>
</evidence>
<dbReference type="PANTHER" id="PTHR43072">
    <property type="entry name" value="N-ACETYLTRANSFERASE"/>
    <property type="match status" value="1"/>
</dbReference>
<reference evidence="2 3" key="1">
    <citation type="submission" date="2023-04" db="EMBL/GenBank/DDBJ databases">
        <title>Forest soil microbial communities from Buena Vista Peninsula, Colon Province, Panama.</title>
        <authorList>
            <person name="Bouskill N."/>
        </authorList>
    </citation>
    <scope>NUCLEOTIDE SEQUENCE [LARGE SCALE GENOMIC DNA]</scope>
    <source>
        <strain evidence="2 3">GGS1</strain>
    </source>
</reference>
<proteinExistence type="predicted"/>
<keyword evidence="3" id="KW-1185">Reference proteome</keyword>
<dbReference type="PROSITE" id="PS51186">
    <property type="entry name" value="GNAT"/>
    <property type="match status" value="1"/>
</dbReference>
<dbReference type="SUPFAM" id="SSF55729">
    <property type="entry name" value="Acyl-CoA N-acyltransferases (Nat)"/>
    <property type="match status" value="1"/>
</dbReference>
<protein>
    <submittedName>
        <fullName evidence="2">GNAT superfamily N-acetyltransferase</fullName>
    </submittedName>
</protein>
<dbReference type="Proteomes" id="UP001160499">
    <property type="component" value="Unassembled WGS sequence"/>
</dbReference>
<dbReference type="Pfam" id="PF00583">
    <property type="entry name" value="Acetyltransf_1"/>
    <property type="match status" value="1"/>
</dbReference>
<sequence length="168" mass="18000">MSVSVASLGPMTGGELIVRTARAEDIRGLVASSTRLFAEDGGTRDASMNVDWPREHGAASFAAALEDPARLVLAAECDGQVVGHLMGSVSGPTDKRLVISATLISLYVRPEHRRARAGARLVGEFLDWARREGAEHAEVTAYSANADAIRFYERNGFGAMTLTLRQSL</sequence>
<evidence type="ECO:0000313" key="3">
    <source>
        <dbReference type="Proteomes" id="UP001160499"/>
    </source>
</evidence>
<name>A0ABT6LC17_9ACTN</name>
<gene>
    <name evidence="2" type="ORF">M2283_001106</name>
</gene>
<dbReference type="InterPro" id="IPR000182">
    <property type="entry name" value="GNAT_dom"/>
</dbReference>
<accession>A0ABT6LC17</accession>